<protein>
    <submittedName>
        <fullName evidence="1">Uncharacterized protein</fullName>
    </submittedName>
</protein>
<accession>A0ACC1RD28</accession>
<reference evidence="1" key="1">
    <citation type="submission" date="2022-08" db="EMBL/GenBank/DDBJ databases">
        <title>Genome Sequence of Fusarium decemcellulare.</title>
        <authorList>
            <person name="Buettner E."/>
        </authorList>
    </citation>
    <scope>NUCLEOTIDE SEQUENCE</scope>
    <source>
        <strain evidence="1">Babe19</strain>
    </source>
</reference>
<organism evidence="1 2">
    <name type="scientific">Fusarium decemcellulare</name>
    <dbReference type="NCBI Taxonomy" id="57161"/>
    <lineage>
        <taxon>Eukaryota</taxon>
        <taxon>Fungi</taxon>
        <taxon>Dikarya</taxon>
        <taxon>Ascomycota</taxon>
        <taxon>Pezizomycotina</taxon>
        <taxon>Sordariomycetes</taxon>
        <taxon>Hypocreomycetidae</taxon>
        <taxon>Hypocreales</taxon>
        <taxon>Nectriaceae</taxon>
        <taxon>Fusarium</taxon>
        <taxon>Fusarium decemcellulare species complex</taxon>
    </lineage>
</organism>
<dbReference type="Proteomes" id="UP001148629">
    <property type="component" value="Unassembled WGS sequence"/>
</dbReference>
<proteinExistence type="predicted"/>
<gene>
    <name evidence="1" type="ORF">NM208_g16617</name>
</gene>
<name>A0ACC1RD28_9HYPO</name>
<dbReference type="EMBL" id="JANRMS010005284">
    <property type="protein sequence ID" value="KAJ3502925.1"/>
    <property type="molecule type" value="Genomic_DNA"/>
</dbReference>
<sequence length="160" mass="17174">MGEVDDQGRFWISESGKKWWSIDVKPGSTNFGKILTTGTSAANLLSGVADWAYVPGGGNYLYSVQLSVVESGLLRTNLVRWSLDTNTWERFRSYNNLLLALNVVWGATFGTADGNLFAQEDLLGGTYKFAITTSETSPTTLPPGDILNLAGGDGARCIGA</sequence>
<evidence type="ECO:0000313" key="1">
    <source>
        <dbReference type="EMBL" id="KAJ3502925.1"/>
    </source>
</evidence>
<evidence type="ECO:0000313" key="2">
    <source>
        <dbReference type="Proteomes" id="UP001148629"/>
    </source>
</evidence>
<comment type="caution">
    <text evidence="1">The sequence shown here is derived from an EMBL/GenBank/DDBJ whole genome shotgun (WGS) entry which is preliminary data.</text>
</comment>
<keyword evidence="2" id="KW-1185">Reference proteome</keyword>